<dbReference type="AlphaFoldDB" id="A0A2N3KZK4"/>
<evidence type="ECO:0000313" key="2">
    <source>
        <dbReference type="EMBL" id="PKR56005.1"/>
    </source>
</evidence>
<accession>A0A2N3KZK4</accession>
<dbReference type="Proteomes" id="UP000233597">
    <property type="component" value="Unassembled WGS sequence"/>
</dbReference>
<dbReference type="RefSeq" id="WP_101263995.1">
    <property type="nucleotide sequence ID" value="NZ_NWTK01000001.1"/>
</dbReference>
<dbReference type="SUPFAM" id="SSF51126">
    <property type="entry name" value="Pectin lyase-like"/>
    <property type="match status" value="1"/>
</dbReference>
<dbReference type="EMBL" id="NWTK01000001">
    <property type="protein sequence ID" value="PKR56005.1"/>
    <property type="molecule type" value="Genomic_DNA"/>
</dbReference>
<feature type="chain" id="PRO_5014704017" description="Right handed beta helix domain-containing protein" evidence="1">
    <location>
        <begin position="29"/>
        <end position="413"/>
    </location>
</feature>
<name>A0A2N3KZK4_9PROT</name>
<organism evidence="2 3">
    <name type="scientific">Thalassospira marina</name>
    <dbReference type="NCBI Taxonomy" id="2048283"/>
    <lineage>
        <taxon>Bacteria</taxon>
        <taxon>Pseudomonadati</taxon>
        <taxon>Pseudomonadota</taxon>
        <taxon>Alphaproteobacteria</taxon>
        <taxon>Rhodospirillales</taxon>
        <taxon>Thalassospiraceae</taxon>
        <taxon>Thalassospira</taxon>
    </lineage>
</organism>
<feature type="signal peptide" evidence="1">
    <location>
        <begin position="1"/>
        <end position="28"/>
    </location>
</feature>
<gene>
    <name evidence="2" type="ORF">COO20_01985</name>
</gene>
<proteinExistence type="predicted"/>
<protein>
    <recommendedName>
        <fullName evidence="4">Right handed beta helix domain-containing protein</fullName>
    </recommendedName>
</protein>
<sequence length="413" mass="44759">MVSASRRSLAGCALLLTFTLAAAAPAWAEDDACPPLIPPLDMQKLFTDTTLTDAERLALMQESSREIRKPVTWSGCHIVTDKIDIFDKVTIAPGTILKFKENAGLDIQNGGALDAQGTRDQPVTFTADDETPGYWYGLYFSSNSSKNRLIYTNISYAGGNQKGTSGSVMKRAIGDPKPPTRAVMVDEGASLRMENTHITNITGYGIEVLGALRGFSTNKIDHTDIPARLQPDAVGMIDTNSTFSDSTKDQIDLVALGALNHDASWVDAGVPYIWHYSETIAANLELQPGVEIRMGNDAMLSIDDNASLKAIGTEDKPITIHGVSTTPGSWSGIVLNSKSDQNIWKYVRIADGGGDGYFKANIYDGGNLDISDSWIENSPRAGIRVDKNSGIQGRITMADIHYKDNQTDYLETK</sequence>
<evidence type="ECO:0000313" key="3">
    <source>
        <dbReference type="Proteomes" id="UP000233597"/>
    </source>
</evidence>
<comment type="caution">
    <text evidence="2">The sequence shown here is derived from an EMBL/GenBank/DDBJ whole genome shotgun (WGS) entry which is preliminary data.</text>
</comment>
<evidence type="ECO:0000256" key="1">
    <source>
        <dbReference type="SAM" id="SignalP"/>
    </source>
</evidence>
<reference evidence="2 3" key="1">
    <citation type="submission" date="2017-09" db="EMBL/GenBank/DDBJ databases">
        <title>Biodiversity and function of Thalassospira species in the particle-attached aromatic-hydrocarbon-degrading consortia from the surface seawater of the South China Sea.</title>
        <authorList>
            <person name="Dong C."/>
            <person name="Liu R."/>
            <person name="Shao Z."/>
        </authorList>
    </citation>
    <scope>NUCLEOTIDE SEQUENCE [LARGE SCALE GENOMIC DNA]</scope>
    <source>
        <strain evidence="2 3">CSC1P2</strain>
    </source>
</reference>
<keyword evidence="1" id="KW-0732">Signal</keyword>
<evidence type="ECO:0008006" key="4">
    <source>
        <dbReference type="Google" id="ProtNLM"/>
    </source>
</evidence>
<dbReference type="InterPro" id="IPR011050">
    <property type="entry name" value="Pectin_lyase_fold/virulence"/>
</dbReference>
<dbReference type="OrthoDB" id="7335505at2"/>